<sequence>KTLPKPDLEIDTDVENELPRNEIEKRLAGIWSEVLKVEQIGINDNFFYIGGHSLKVSTLSYRIHKEFNTAMPIWKIFQLSTLKQQAEYIQGASKNMYSDIEKAPKRDYYQASPTQKRLFILNQFEESGTEYNMPVIIKLDGDLDTGKIEDIFRKLIKRHEVIRTSFEIIDGQIIQKIHEEIDFTIEYIKGDNKNEQNIIDKFIRPFDLSKPPLLRVAILDSTEDNNILMVDMHHIISDDSSMKLLVAEFIQLYNDEILEPLRIQYKDYAAWQNQMMYSEKMHAERDYWLEVLNGEIQVIDLPIDMKRQLVKSYTGETLSFMVNPEIAIRLEEIASREGATVYMLFFAAFTVLLSKYSGQNDIIIGTPLSGRTHDNLEGIMGMFVNTLPLRSYPNDKKTFVEYLHEVKVGTVSMIENQNYPLDILLDDLKIKREAGRNPLFDVLFTWQEEQINQWKIEGATYRVEPYYNKVAKFDLTLKGYKSESGIKCDFEYNTQLFKVETIELMCERFSTLLESISAKSTAQIYDLDWLTKFEKQLAVVEDINFNF</sequence>
<accession>A0A6N9Q7I9</accession>
<dbReference type="FunFam" id="1.10.1200.10:FF:000005">
    <property type="entry name" value="Nonribosomal peptide synthetase 1"/>
    <property type="match status" value="1"/>
</dbReference>
<proteinExistence type="predicted"/>
<dbReference type="RefSeq" id="WP_235929942.1">
    <property type="nucleotide sequence ID" value="NZ_SIJB01000040.1"/>
</dbReference>
<comment type="cofactor">
    <cofactor evidence="1">
        <name>pantetheine 4'-phosphate</name>
        <dbReference type="ChEBI" id="CHEBI:47942"/>
    </cofactor>
</comment>
<feature type="non-terminal residue" evidence="5">
    <location>
        <position position="1"/>
    </location>
</feature>
<name>A0A6N9Q7I9_9BACL</name>
<evidence type="ECO:0000313" key="6">
    <source>
        <dbReference type="Proteomes" id="UP000448943"/>
    </source>
</evidence>
<dbReference type="CDD" id="cd19531">
    <property type="entry name" value="LCL_NRPS-like"/>
    <property type="match status" value="1"/>
</dbReference>
<feature type="domain" description="Carrier" evidence="4">
    <location>
        <begin position="18"/>
        <end position="93"/>
    </location>
</feature>
<comment type="caution">
    <text evidence="5">The sequence shown here is derived from an EMBL/GenBank/DDBJ whole genome shotgun (WGS) entry which is preliminary data.</text>
</comment>
<dbReference type="GO" id="GO:0044550">
    <property type="term" value="P:secondary metabolite biosynthetic process"/>
    <property type="evidence" value="ECO:0007669"/>
    <property type="project" value="TreeGrafter"/>
</dbReference>
<keyword evidence="6" id="KW-1185">Reference proteome</keyword>
<evidence type="ECO:0000259" key="4">
    <source>
        <dbReference type="PROSITE" id="PS50075"/>
    </source>
</evidence>
<dbReference type="PANTHER" id="PTHR45527:SF14">
    <property type="entry name" value="PLIPASTATIN SYNTHASE SUBUNIT B"/>
    <property type="match status" value="1"/>
</dbReference>
<dbReference type="PANTHER" id="PTHR45527">
    <property type="entry name" value="NONRIBOSOMAL PEPTIDE SYNTHETASE"/>
    <property type="match status" value="1"/>
</dbReference>
<dbReference type="Pfam" id="PF00550">
    <property type="entry name" value="PP-binding"/>
    <property type="match status" value="1"/>
</dbReference>
<dbReference type="InterPro" id="IPR023213">
    <property type="entry name" value="CAT-like_dom_sf"/>
</dbReference>
<evidence type="ECO:0000256" key="2">
    <source>
        <dbReference type="ARBA" id="ARBA00022450"/>
    </source>
</evidence>
<gene>
    <name evidence="5" type="ORF">ERL59_17600</name>
</gene>
<keyword evidence="3" id="KW-0597">Phosphoprotein</keyword>
<dbReference type="SUPFAM" id="SSF47336">
    <property type="entry name" value="ACP-like"/>
    <property type="match status" value="1"/>
</dbReference>
<dbReference type="Pfam" id="PF00668">
    <property type="entry name" value="Condensation"/>
    <property type="match status" value="1"/>
</dbReference>
<dbReference type="InterPro" id="IPR009081">
    <property type="entry name" value="PP-bd_ACP"/>
</dbReference>
<dbReference type="InterPro" id="IPR036736">
    <property type="entry name" value="ACP-like_sf"/>
</dbReference>
<dbReference type="Gene3D" id="3.30.559.10">
    <property type="entry name" value="Chloramphenicol acetyltransferase-like domain"/>
    <property type="match status" value="1"/>
</dbReference>
<dbReference type="AlphaFoldDB" id="A0A6N9Q7I9"/>
<reference evidence="5 6" key="1">
    <citation type="submission" date="2019-01" db="EMBL/GenBank/DDBJ databases">
        <title>Chengkuizengella sp. nov., isolated from deep-sea sediment of East Pacific Ocean.</title>
        <authorList>
            <person name="Yang J."/>
            <person name="Lai Q."/>
            <person name="Shao Z."/>
        </authorList>
    </citation>
    <scope>NUCLEOTIDE SEQUENCE [LARGE SCALE GENOMIC DNA]</scope>
    <source>
        <strain evidence="5 6">YPA3-1-1</strain>
    </source>
</reference>
<keyword evidence="2" id="KW-0596">Phosphopantetheine</keyword>
<dbReference type="InterPro" id="IPR001242">
    <property type="entry name" value="Condensation_dom"/>
</dbReference>
<evidence type="ECO:0000313" key="5">
    <source>
        <dbReference type="EMBL" id="NBI30769.1"/>
    </source>
</evidence>
<dbReference type="GO" id="GO:0008610">
    <property type="term" value="P:lipid biosynthetic process"/>
    <property type="evidence" value="ECO:0007669"/>
    <property type="project" value="UniProtKB-ARBA"/>
</dbReference>
<dbReference type="GO" id="GO:0003824">
    <property type="term" value="F:catalytic activity"/>
    <property type="evidence" value="ECO:0007669"/>
    <property type="project" value="InterPro"/>
</dbReference>
<dbReference type="SUPFAM" id="SSF52777">
    <property type="entry name" value="CoA-dependent acyltransferases"/>
    <property type="match status" value="2"/>
</dbReference>
<dbReference type="PROSITE" id="PS50075">
    <property type="entry name" value="CARRIER"/>
    <property type="match status" value="1"/>
</dbReference>
<dbReference type="EMBL" id="SIJB01000040">
    <property type="protein sequence ID" value="NBI30769.1"/>
    <property type="molecule type" value="Genomic_DNA"/>
</dbReference>
<dbReference type="GO" id="GO:0043041">
    <property type="term" value="P:amino acid activation for nonribosomal peptide biosynthetic process"/>
    <property type="evidence" value="ECO:0007669"/>
    <property type="project" value="TreeGrafter"/>
</dbReference>
<dbReference type="GO" id="GO:0005829">
    <property type="term" value="C:cytosol"/>
    <property type="evidence" value="ECO:0007669"/>
    <property type="project" value="TreeGrafter"/>
</dbReference>
<dbReference type="Gene3D" id="3.30.559.30">
    <property type="entry name" value="Nonribosomal peptide synthetase, condensation domain"/>
    <property type="match status" value="1"/>
</dbReference>
<evidence type="ECO:0000256" key="1">
    <source>
        <dbReference type="ARBA" id="ARBA00001957"/>
    </source>
</evidence>
<dbReference type="GO" id="GO:0031177">
    <property type="term" value="F:phosphopantetheine binding"/>
    <property type="evidence" value="ECO:0007669"/>
    <property type="project" value="TreeGrafter"/>
</dbReference>
<protein>
    <submittedName>
        <fullName evidence="5">Non-ribosomal peptide synthetase</fullName>
    </submittedName>
</protein>
<dbReference type="Gene3D" id="1.10.1200.10">
    <property type="entry name" value="ACP-like"/>
    <property type="match status" value="1"/>
</dbReference>
<organism evidence="5 6">
    <name type="scientific">Chengkuizengella marina</name>
    <dbReference type="NCBI Taxonomy" id="2507566"/>
    <lineage>
        <taxon>Bacteria</taxon>
        <taxon>Bacillati</taxon>
        <taxon>Bacillota</taxon>
        <taxon>Bacilli</taxon>
        <taxon>Bacillales</taxon>
        <taxon>Paenibacillaceae</taxon>
        <taxon>Chengkuizengella</taxon>
    </lineage>
</organism>
<dbReference type="Proteomes" id="UP000448943">
    <property type="component" value="Unassembled WGS sequence"/>
</dbReference>
<evidence type="ECO:0000256" key="3">
    <source>
        <dbReference type="ARBA" id="ARBA00022553"/>
    </source>
</evidence>